<feature type="cross-link" description="Glycyl lysine isopeptide (Lys-Gly) (interchain with G-Cter in SUMO2)" evidence="8">
    <location>
        <position position="239"/>
    </location>
</feature>
<keyword evidence="3 7" id="KW-0547">Nucleotide-binding</keyword>
<dbReference type="InterPro" id="IPR000719">
    <property type="entry name" value="Prot_kinase_dom"/>
</dbReference>
<dbReference type="PROSITE" id="PS50011">
    <property type="entry name" value="PROTEIN_KINASE_DOM"/>
    <property type="match status" value="1"/>
</dbReference>
<keyword evidence="4" id="KW-0418">Kinase</keyword>
<dbReference type="InterPro" id="IPR011009">
    <property type="entry name" value="Kinase-like_dom_sf"/>
</dbReference>
<feature type="binding site" evidence="7">
    <location>
        <position position="136"/>
    </location>
    <ligand>
        <name>ATP</name>
        <dbReference type="ChEBI" id="CHEBI:30616"/>
    </ligand>
</feature>
<evidence type="ECO:0000259" key="10">
    <source>
        <dbReference type="PROSITE" id="PS50011"/>
    </source>
</evidence>
<evidence type="ECO:0000256" key="2">
    <source>
        <dbReference type="ARBA" id="ARBA00022679"/>
    </source>
</evidence>
<sequence>MFSNHHFNFGMAAEERGGRSGTRSPTTSSRSNSPVNSARARPTPPQATPKSSGAENLSRPKNAPPRPAQFAKKPIKKKDPDVNELGVGPAKKVAARSVAQVLTGFGYKWIGPIAAGAFSMVARAQHIESGIEVAVKTFDAQKCATGKEQEEAERELNVLRLIAVGDHAHIANLLSEFESPVGKHAMLVYCGGGSLKSFLEKFQKRSRAVLEGDAAIITAQIGSALEFLHAQGVAHRDVKPANVLWDGEQWRLCDFGFAVVCHDRTIKKSLGSLAYSAPELVVQEGYKGWAVDMWAFGCMVYEMRIGRLAFVAPDIETLKLRIRNGFKGGSEVQPWLPHITPANRALVTSLLSKDPAKRLPAASVLSHPWVLAHCVSAEDARPWWYAQNHWSCDVAGAGCMRPSGQAHGDKQVRCWAKGDEYMACEVCYRSGTALHMGELQLIEPVGTASAAPSTAAGQPAPTPTAAGSVGPARDAVKDAPPGQKSPPPQQQPPPQEAAAELDEAAREMNEELLRLKEKHSAGSRVEAVLIELRVSRGDLQVARAEIEELRAQLSASQQRVIELEARV</sequence>
<evidence type="ECO:0000256" key="8">
    <source>
        <dbReference type="PIRSR" id="PIRSR630616-3"/>
    </source>
</evidence>
<feature type="domain" description="Protein kinase" evidence="10">
    <location>
        <begin position="107"/>
        <end position="370"/>
    </location>
</feature>
<reference evidence="11" key="1">
    <citation type="submission" date="2021-01" db="EMBL/GenBank/DDBJ databases">
        <authorList>
            <person name="Corre E."/>
            <person name="Pelletier E."/>
            <person name="Niang G."/>
            <person name="Scheremetjew M."/>
            <person name="Finn R."/>
            <person name="Kale V."/>
            <person name="Holt S."/>
            <person name="Cochrane G."/>
            <person name="Meng A."/>
            <person name="Brown T."/>
            <person name="Cohen L."/>
        </authorList>
    </citation>
    <scope>NUCLEOTIDE SEQUENCE</scope>
    <source>
        <strain evidence="11">CCMP281</strain>
    </source>
</reference>
<dbReference type="SUPFAM" id="SSF56112">
    <property type="entry name" value="Protein kinase-like (PK-like)"/>
    <property type="match status" value="1"/>
</dbReference>
<dbReference type="AlphaFoldDB" id="A0A7S3F4P5"/>
<keyword evidence="2" id="KW-0808">Transferase</keyword>
<evidence type="ECO:0000256" key="7">
    <source>
        <dbReference type="PIRSR" id="PIRSR630616-2"/>
    </source>
</evidence>
<proteinExistence type="predicted"/>
<organism evidence="11">
    <name type="scientific">Haptolina ericina</name>
    <dbReference type="NCBI Taxonomy" id="156174"/>
    <lineage>
        <taxon>Eukaryota</taxon>
        <taxon>Haptista</taxon>
        <taxon>Haptophyta</taxon>
        <taxon>Prymnesiophyceae</taxon>
        <taxon>Prymnesiales</taxon>
        <taxon>Prymnesiaceae</taxon>
        <taxon>Haptolina</taxon>
    </lineage>
</organism>
<feature type="region of interest" description="Disordered" evidence="9">
    <location>
        <begin position="450"/>
        <end position="502"/>
    </location>
</feature>
<dbReference type="Pfam" id="PF00069">
    <property type="entry name" value="Pkinase"/>
    <property type="match status" value="1"/>
</dbReference>
<feature type="active site" description="Proton acceptor" evidence="6">
    <location>
        <position position="237"/>
    </location>
</feature>
<evidence type="ECO:0000256" key="4">
    <source>
        <dbReference type="ARBA" id="ARBA00022777"/>
    </source>
</evidence>
<protein>
    <recommendedName>
        <fullName evidence="10">Protein kinase domain-containing protein</fullName>
    </recommendedName>
</protein>
<name>A0A7S3F4P5_9EUKA</name>
<evidence type="ECO:0000256" key="6">
    <source>
        <dbReference type="PIRSR" id="PIRSR630616-1"/>
    </source>
</evidence>
<keyword evidence="1" id="KW-0723">Serine/threonine-protein kinase</keyword>
<dbReference type="SMART" id="SM00220">
    <property type="entry name" value="S_TKc"/>
    <property type="match status" value="1"/>
</dbReference>
<accession>A0A7S3F4P5</accession>
<dbReference type="PANTHER" id="PTHR24350">
    <property type="entry name" value="SERINE/THREONINE-PROTEIN KINASE IAL-RELATED"/>
    <property type="match status" value="1"/>
</dbReference>
<feature type="compositionally biased region" description="Pro residues" evidence="9">
    <location>
        <begin position="483"/>
        <end position="495"/>
    </location>
</feature>
<gene>
    <name evidence="11" type="ORF">HERI1096_LOCUS26292</name>
</gene>
<evidence type="ECO:0000256" key="1">
    <source>
        <dbReference type="ARBA" id="ARBA00022527"/>
    </source>
</evidence>
<dbReference type="EMBL" id="HBHX01047501">
    <property type="protein sequence ID" value="CAE0126835.1"/>
    <property type="molecule type" value="Transcribed_RNA"/>
</dbReference>
<feature type="region of interest" description="Disordered" evidence="9">
    <location>
        <begin position="1"/>
        <end position="83"/>
    </location>
</feature>
<evidence type="ECO:0000313" key="11">
    <source>
        <dbReference type="EMBL" id="CAE0126835.1"/>
    </source>
</evidence>
<feature type="compositionally biased region" description="Low complexity" evidence="9">
    <location>
        <begin position="450"/>
        <end position="468"/>
    </location>
</feature>
<keyword evidence="5 7" id="KW-0067">ATP-binding</keyword>
<dbReference type="Gene3D" id="1.10.510.10">
    <property type="entry name" value="Transferase(Phosphotransferase) domain 1"/>
    <property type="match status" value="1"/>
</dbReference>
<dbReference type="GO" id="GO:0004674">
    <property type="term" value="F:protein serine/threonine kinase activity"/>
    <property type="evidence" value="ECO:0007669"/>
    <property type="project" value="UniProtKB-KW"/>
</dbReference>
<dbReference type="FunFam" id="1.10.510.10:FF:000571">
    <property type="entry name" value="Maternal embryonic leucine zipper kinase"/>
    <property type="match status" value="1"/>
</dbReference>
<feature type="binding site" evidence="7">
    <location>
        <position position="254"/>
    </location>
    <ligand>
        <name>ATP</name>
        <dbReference type="ChEBI" id="CHEBI:30616"/>
    </ligand>
</feature>
<evidence type="ECO:0000256" key="9">
    <source>
        <dbReference type="SAM" id="MobiDB-lite"/>
    </source>
</evidence>
<dbReference type="GO" id="GO:0005524">
    <property type="term" value="F:ATP binding"/>
    <property type="evidence" value="ECO:0007669"/>
    <property type="project" value="UniProtKB-KW"/>
</dbReference>
<evidence type="ECO:0000256" key="3">
    <source>
        <dbReference type="ARBA" id="ARBA00022741"/>
    </source>
</evidence>
<evidence type="ECO:0000256" key="5">
    <source>
        <dbReference type="ARBA" id="ARBA00022840"/>
    </source>
</evidence>
<feature type="compositionally biased region" description="Low complexity" evidence="9">
    <location>
        <begin position="21"/>
        <end position="41"/>
    </location>
</feature>
<dbReference type="InterPro" id="IPR030616">
    <property type="entry name" value="Aur-like"/>
</dbReference>